<dbReference type="AlphaFoldDB" id="A0A7Y0FV65"/>
<dbReference type="Proteomes" id="UP000541470">
    <property type="component" value="Unassembled WGS sequence"/>
</dbReference>
<name>A0A7Y0FV65_9HYPH</name>
<dbReference type="CDD" id="cd16829">
    <property type="entry name" value="ChuX_HutX-like"/>
    <property type="match status" value="1"/>
</dbReference>
<feature type="region of interest" description="Disordered" evidence="1">
    <location>
        <begin position="1"/>
        <end position="40"/>
    </location>
</feature>
<dbReference type="InterPro" id="IPR010413">
    <property type="entry name" value="HutX-like"/>
</dbReference>
<gene>
    <name evidence="2" type="primary">hutX</name>
    <name evidence="2" type="ORF">HHL25_03950</name>
</gene>
<dbReference type="InterPro" id="IPR053733">
    <property type="entry name" value="Heme_Transport_Util_sf"/>
</dbReference>
<dbReference type="SUPFAM" id="SSF144064">
    <property type="entry name" value="Heme iron utilization protein-like"/>
    <property type="match status" value="1"/>
</dbReference>
<reference evidence="2 3" key="1">
    <citation type="submission" date="2020-04" db="EMBL/GenBank/DDBJ databases">
        <title>Rhizobium sp. S-51 isolated from soil.</title>
        <authorList>
            <person name="Dahal R.H."/>
        </authorList>
    </citation>
    <scope>NUCLEOTIDE SEQUENCE [LARGE SCALE GENOMIC DNA]</scope>
    <source>
        <strain evidence="2 3">S-51</strain>
    </source>
</reference>
<evidence type="ECO:0000313" key="3">
    <source>
        <dbReference type="Proteomes" id="UP000541470"/>
    </source>
</evidence>
<dbReference type="EMBL" id="JABBGK010000001">
    <property type="protein sequence ID" value="NML73274.1"/>
    <property type="molecule type" value="Genomic_DNA"/>
</dbReference>
<organism evidence="2 3">
    <name type="scientific">Rhizobium terricola</name>
    <dbReference type="NCBI Taxonomy" id="2728849"/>
    <lineage>
        <taxon>Bacteria</taxon>
        <taxon>Pseudomonadati</taxon>
        <taxon>Pseudomonadota</taxon>
        <taxon>Alphaproteobacteria</taxon>
        <taxon>Hyphomicrobiales</taxon>
        <taxon>Rhizobiaceae</taxon>
        <taxon>Rhizobium/Agrobacterium group</taxon>
        <taxon>Rhizobium</taxon>
    </lineage>
</organism>
<evidence type="ECO:0000313" key="2">
    <source>
        <dbReference type="EMBL" id="NML73274.1"/>
    </source>
</evidence>
<accession>A0A7Y0FV65</accession>
<comment type="caution">
    <text evidence="2">The sequence shown here is derived from an EMBL/GenBank/DDBJ whole genome shotgun (WGS) entry which is preliminary data.</text>
</comment>
<feature type="compositionally biased region" description="Low complexity" evidence="1">
    <location>
        <begin position="19"/>
        <end position="34"/>
    </location>
</feature>
<proteinExistence type="predicted"/>
<keyword evidence="3" id="KW-1185">Reference proteome</keyword>
<dbReference type="Pfam" id="PF06228">
    <property type="entry name" value="ChuX_HutX"/>
    <property type="match status" value="1"/>
</dbReference>
<protein>
    <submittedName>
        <fullName evidence="2">Heme utilization cystosolic carrier protein HutX</fullName>
    </submittedName>
</protein>
<sequence length="216" mass="23554">MPARASRRSSISRDRISRASRSSSTKIATASASTKQPEERVVTDTLVANSSERIERARAALAEKPDGVVEAIAAKADVTPAEILSILPEGAAVVVPADQFLPIWDDMSSWGDILMIVHTEDIVLEVEGALPSGSEGHGWFNIHGDSPIGGHIRKERCTQIAFVDRGFHGRRSCSVWFMNADGRAMFKVFVRRDAEKALLSDQLARFEALRSKLANA</sequence>
<dbReference type="NCBIfam" id="TIGR04108">
    <property type="entry name" value="HutX"/>
    <property type="match status" value="1"/>
</dbReference>
<evidence type="ECO:0000256" key="1">
    <source>
        <dbReference type="SAM" id="MobiDB-lite"/>
    </source>
</evidence>
<dbReference type="Gene3D" id="3.40.1570.10">
    <property type="entry name" value="HemS/ChuS/ChuX like domains"/>
    <property type="match status" value="1"/>
</dbReference>